<reference evidence="4" key="1">
    <citation type="journal article" date="2018" name="Gigascience">
        <title>Genome assembly of the Pink Ipe (Handroanthus impetiginosus, Bignoniaceae), a highly valued, ecologically keystone Neotropical timber forest tree.</title>
        <authorList>
            <person name="Silva-Junior O.B."/>
            <person name="Grattapaglia D."/>
            <person name="Novaes E."/>
            <person name="Collevatti R.G."/>
        </authorList>
    </citation>
    <scope>NUCLEOTIDE SEQUENCE [LARGE SCALE GENOMIC DNA]</scope>
    <source>
        <strain evidence="4">cv. UFG-1</strain>
    </source>
</reference>
<dbReference type="Pfam" id="PF13912">
    <property type="entry name" value="zf-C2H2_6"/>
    <property type="match status" value="4"/>
</dbReference>
<dbReference type="PROSITE" id="PS00028">
    <property type="entry name" value="ZINC_FINGER_C2H2_1"/>
    <property type="match status" value="3"/>
</dbReference>
<proteinExistence type="predicted"/>
<dbReference type="PANTHER" id="PTHR46869">
    <property type="entry name" value="C2H2-LIKE ZINC FINGER PROTEIN"/>
    <property type="match status" value="1"/>
</dbReference>
<keyword evidence="1" id="KW-0479">Metal-binding</keyword>
<name>A0A2G9G2S4_9LAMI</name>
<dbReference type="GO" id="GO:0008270">
    <property type="term" value="F:zinc ion binding"/>
    <property type="evidence" value="ECO:0007669"/>
    <property type="project" value="UniProtKB-KW"/>
</dbReference>
<protein>
    <recommendedName>
        <fullName evidence="2">C2H2-type domain-containing protein</fullName>
    </recommendedName>
</protein>
<dbReference type="STRING" id="429701.A0A2G9G2S4"/>
<evidence type="ECO:0000259" key="2">
    <source>
        <dbReference type="PROSITE" id="PS50157"/>
    </source>
</evidence>
<gene>
    <name evidence="3" type="ORF">CDL12_28063</name>
</gene>
<feature type="domain" description="C2H2-type" evidence="2">
    <location>
        <begin position="107"/>
        <end position="134"/>
    </location>
</feature>
<evidence type="ECO:0000256" key="1">
    <source>
        <dbReference type="PROSITE-ProRule" id="PRU00042"/>
    </source>
</evidence>
<comment type="caution">
    <text evidence="3">The sequence shown here is derived from an EMBL/GenBank/DDBJ whole genome shotgun (WGS) entry which is preliminary data.</text>
</comment>
<dbReference type="OrthoDB" id="6077919at2759"/>
<feature type="domain" description="C2H2-type" evidence="2">
    <location>
        <begin position="137"/>
        <end position="164"/>
    </location>
</feature>
<keyword evidence="1" id="KW-0863">Zinc-finger</keyword>
<dbReference type="PANTHER" id="PTHR46869:SF7">
    <property type="entry name" value="ZINC FINGER PROTEIN ZAT9-LIKE"/>
    <property type="match status" value="1"/>
</dbReference>
<dbReference type="AlphaFoldDB" id="A0A2G9G2S4"/>
<keyword evidence="1" id="KW-0862">Zinc</keyword>
<dbReference type="InterPro" id="IPR036236">
    <property type="entry name" value="Znf_C2H2_sf"/>
</dbReference>
<accession>A0A2G9G2S4</accession>
<dbReference type="Gene3D" id="3.30.160.60">
    <property type="entry name" value="Classic Zinc Finger"/>
    <property type="match status" value="1"/>
</dbReference>
<evidence type="ECO:0000313" key="4">
    <source>
        <dbReference type="Proteomes" id="UP000231279"/>
    </source>
</evidence>
<dbReference type="SMART" id="SM00355">
    <property type="entry name" value="ZnF_C2H2"/>
    <property type="match status" value="4"/>
</dbReference>
<dbReference type="SUPFAM" id="SSF57667">
    <property type="entry name" value="beta-beta-alpha zinc fingers"/>
    <property type="match status" value="1"/>
</dbReference>
<dbReference type="PROSITE" id="PS50157">
    <property type="entry name" value="ZINC_FINGER_C2H2_2"/>
    <property type="match status" value="2"/>
</dbReference>
<organism evidence="3 4">
    <name type="scientific">Handroanthus impetiginosus</name>
    <dbReference type="NCBI Taxonomy" id="429701"/>
    <lineage>
        <taxon>Eukaryota</taxon>
        <taxon>Viridiplantae</taxon>
        <taxon>Streptophyta</taxon>
        <taxon>Embryophyta</taxon>
        <taxon>Tracheophyta</taxon>
        <taxon>Spermatophyta</taxon>
        <taxon>Magnoliopsida</taxon>
        <taxon>eudicotyledons</taxon>
        <taxon>Gunneridae</taxon>
        <taxon>Pentapetalae</taxon>
        <taxon>asterids</taxon>
        <taxon>lamiids</taxon>
        <taxon>Lamiales</taxon>
        <taxon>Bignoniaceae</taxon>
        <taxon>Crescentiina</taxon>
        <taxon>Tabebuia alliance</taxon>
        <taxon>Handroanthus</taxon>
    </lineage>
</organism>
<sequence length="456" mass="50259">MEQGHVCKISSKSCASGKSLGGHMRVHLAQISASKKAAKGKFEGKMEFEDCDNQSNNTVLSEEKIKNCNGDMDFGDVDTNNSYELRDNPKKSWRISKPKNGVSKKRASCKECGKDFPSLRALSSHVRSHSMKNGEVHNCKKCGKGFDSMRAMFGHMKSHSKKLRAYHDAGESLSDFENLCLVRRKRSRIKYGDAANHYGSSLNASSGGVSEVGDVEEAAACLMMLSRGVRDWNGIDLVNEFDDDDDDLYFGGESSCKSKKIDGKDRSFVCVGDEISKMSGSIQKKVHEYDDLDHSFDGENEMKIDSEVSHEGLLGVENEYSVDKLKDESKSNHDLDLGKNSCENIANNLEIEQESGGVSIVTSLELSKSKKHECPICFKVLSSGPALGGHKRAHYNAVAENITNEMVTVNKETGEIYNGFDLNFPIRVDEGTKGDLGVNLLRVERGLDHEALVLTN</sequence>
<keyword evidence="4" id="KW-1185">Reference proteome</keyword>
<dbReference type="InterPro" id="IPR013087">
    <property type="entry name" value="Znf_C2H2_type"/>
</dbReference>
<evidence type="ECO:0000313" key="3">
    <source>
        <dbReference type="EMBL" id="PIM99444.1"/>
    </source>
</evidence>
<dbReference type="Proteomes" id="UP000231279">
    <property type="component" value="Unassembled WGS sequence"/>
</dbReference>
<dbReference type="EMBL" id="NKXS01007596">
    <property type="protein sequence ID" value="PIM99444.1"/>
    <property type="molecule type" value="Genomic_DNA"/>
</dbReference>